<dbReference type="InterPro" id="IPR002562">
    <property type="entry name" value="3'-5'_exonuclease_dom"/>
</dbReference>
<dbReference type="SMART" id="SM00482">
    <property type="entry name" value="POLAc"/>
    <property type="match status" value="1"/>
</dbReference>
<evidence type="ECO:0000256" key="9">
    <source>
        <dbReference type="ARBA" id="ARBA00022801"/>
    </source>
</evidence>
<evidence type="ECO:0000313" key="21">
    <source>
        <dbReference type="Proteomes" id="UP001500571"/>
    </source>
</evidence>
<dbReference type="Proteomes" id="UP001500571">
    <property type="component" value="Unassembled WGS sequence"/>
</dbReference>
<keyword evidence="21" id="KW-1185">Reference proteome</keyword>
<evidence type="ECO:0000256" key="6">
    <source>
        <dbReference type="ARBA" id="ARBA00022705"/>
    </source>
</evidence>
<evidence type="ECO:0000256" key="8">
    <source>
        <dbReference type="ARBA" id="ARBA00022763"/>
    </source>
</evidence>
<dbReference type="Pfam" id="PF22619">
    <property type="entry name" value="DNA_polI_exo1"/>
    <property type="match status" value="1"/>
</dbReference>
<dbReference type="InterPro" id="IPR008918">
    <property type="entry name" value="HhH2"/>
</dbReference>
<dbReference type="InterPro" id="IPR020045">
    <property type="entry name" value="DNA_polI_H3TH"/>
</dbReference>
<feature type="domain" description="3'-5' exonuclease" evidence="17">
    <location>
        <begin position="309"/>
        <end position="478"/>
    </location>
</feature>
<evidence type="ECO:0000256" key="5">
    <source>
        <dbReference type="ARBA" id="ARBA00022695"/>
    </source>
</evidence>
<dbReference type="InterPro" id="IPR001098">
    <property type="entry name" value="DNA-dir_DNA_pol_A_palm_dom"/>
</dbReference>
<dbReference type="PRINTS" id="PR00868">
    <property type="entry name" value="DNAPOLI"/>
</dbReference>
<organism evidence="20 21">
    <name type="scientific">Nocardioides panacihumi</name>
    <dbReference type="NCBI Taxonomy" id="400774"/>
    <lineage>
        <taxon>Bacteria</taxon>
        <taxon>Bacillati</taxon>
        <taxon>Actinomycetota</taxon>
        <taxon>Actinomycetes</taxon>
        <taxon>Propionibacteriales</taxon>
        <taxon>Nocardioidaceae</taxon>
        <taxon>Nocardioides</taxon>
    </lineage>
</organism>
<dbReference type="Gene3D" id="3.30.420.10">
    <property type="entry name" value="Ribonuclease H-like superfamily/Ribonuclease H"/>
    <property type="match status" value="1"/>
</dbReference>
<evidence type="ECO:0000313" key="20">
    <source>
        <dbReference type="EMBL" id="GAA1960929.1"/>
    </source>
</evidence>
<dbReference type="InterPro" id="IPR036279">
    <property type="entry name" value="5-3_exonuclease_C_sf"/>
</dbReference>
<keyword evidence="7" id="KW-0540">Nuclease</keyword>
<evidence type="ECO:0000256" key="4">
    <source>
        <dbReference type="ARBA" id="ARBA00022679"/>
    </source>
</evidence>
<evidence type="ECO:0000256" key="2">
    <source>
        <dbReference type="ARBA" id="ARBA00012417"/>
    </source>
</evidence>
<dbReference type="SUPFAM" id="SSF56672">
    <property type="entry name" value="DNA/RNA polymerases"/>
    <property type="match status" value="1"/>
</dbReference>
<dbReference type="Gene3D" id="1.10.150.20">
    <property type="entry name" value="5' to 3' exonuclease, C-terminal subdomain"/>
    <property type="match status" value="2"/>
</dbReference>
<keyword evidence="8 16" id="KW-0227">DNA damage</keyword>
<keyword evidence="4 16" id="KW-0808">Transferase</keyword>
<dbReference type="Gene3D" id="3.40.50.1010">
    <property type="entry name" value="5'-nuclease"/>
    <property type="match status" value="1"/>
</dbReference>
<dbReference type="SUPFAM" id="SSF53098">
    <property type="entry name" value="Ribonuclease H-like"/>
    <property type="match status" value="1"/>
</dbReference>
<dbReference type="Gene3D" id="3.30.70.370">
    <property type="match status" value="1"/>
</dbReference>
<comment type="similarity">
    <text evidence="1 16">Belongs to the DNA polymerase type-A family.</text>
</comment>
<dbReference type="InterPro" id="IPR043502">
    <property type="entry name" value="DNA/RNA_pol_sf"/>
</dbReference>
<dbReference type="SMART" id="SM00474">
    <property type="entry name" value="35EXOc"/>
    <property type="match status" value="1"/>
</dbReference>
<dbReference type="CDD" id="cd09898">
    <property type="entry name" value="H3TH_53EXO"/>
    <property type="match status" value="1"/>
</dbReference>
<keyword evidence="9" id="KW-0378">Hydrolase</keyword>
<dbReference type="InterPro" id="IPR020046">
    <property type="entry name" value="5-3_exonucl_a-hlix_arch_N"/>
</dbReference>
<dbReference type="SUPFAM" id="SSF47807">
    <property type="entry name" value="5' to 3' exonuclease, C-terminal subdomain"/>
    <property type="match status" value="1"/>
</dbReference>
<keyword evidence="5 16" id="KW-0548">Nucleotidyltransferase</keyword>
<dbReference type="InterPro" id="IPR029060">
    <property type="entry name" value="PIN-like_dom_sf"/>
</dbReference>
<dbReference type="NCBIfam" id="NF004397">
    <property type="entry name" value="PRK05755.1"/>
    <property type="match status" value="1"/>
</dbReference>
<dbReference type="InterPro" id="IPR036397">
    <property type="entry name" value="RNaseH_sf"/>
</dbReference>
<evidence type="ECO:0000256" key="10">
    <source>
        <dbReference type="ARBA" id="ARBA00022839"/>
    </source>
</evidence>
<evidence type="ECO:0000259" key="17">
    <source>
        <dbReference type="SMART" id="SM00474"/>
    </source>
</evidence>
<evidence type="ECO:0000256" key="13">
    <source>
        <dbReference type="ARBA" id="ARBA00023204"/>
    </source>
</evidence>
<keyword evidence="11 16" id="KW-0239">DNA-directed DNA polymerase</keyword>
<evidence type="ECO:0000256" key="7">
    <source>
        <dbReference type="ARBA" id="ARBA00022722"/>
    </source>
</evidence>
<dbReference type="EC" id="2.7.7.7" evidence="2 15"/>
<evidence type="ECO:0000259" key="18">
    <source>
        <dbReference type="SMART" id="SM00475"/>
    </source>
</evidence>
<dbReference type="InterPro" id="IPR054690">
    <property type="entry name" value="DNA_polI_exonuclease"/>
</dbReference>
<evidence type="ECO:0000256" key="12">
    <source>
        <dbReference type="ARBA" id="ARBA00023125"/>
    </source>
</evidence>
<comment type="catalytic activity">
    <reaction evidence="14 16">
        <text>DNA(n) + a 2'-deoxyribonucleoside 5'-triphosphate = DNA(n+1) + diphosphate</text>
        <dbReference type="Rhea" id="RHEA:22508"/>
        <dbReference type="Rhea" id="RHEA-COMP:17339"/>
        <dbReference type="Rhea" id="RHEA-COMP:17340"/>
        <dbReference type="ChEBI" id="CHEBI:33019"/>
        <dbReference type="ChEBI" id="CHEBI:61560"/>
        <dbReference type="ChEBI" id="CHEBI:173112"/>
        <dbReference type="EC" id="2.7.7.7"/>
    </reaction>
</comment>
<dbReference type="NCBIfam" id="TIGR00593">
    <property type="entry name" value="pola"/>
    <property type="match status" value="1"/>
</dbReference>
<gene>
    <name evidence="16 20" type="primary">polA</name>
    <name evidence="20" type="ORF">GCM10009798_20860</name>
</gene>
<evidence type="ECO:0000256" key="16">
    <source>
        <dbReference type="RuleBase" id="RU004460"/>
    </source>
</evidence>
<proteinExistence type="inferred from homology"/>
<evidence type="ECO:0000256" key="11">
    <source>
        <dbReference type="ARBA" id="ARBA00022932"/>
    </source>
</evidence>
<evidence type="ECO:0000256" key="1">
    <source>
        <dbReference type="ARBA" id="ARBA00007705"/>
    </source>
</evidence>
<accession>A0ABN2QZL6</accession>
<dbReference type="InterPro" id="IPR018320">
    <property type="entry name" value="DNA_polymerase_1"/>
</dbReference>
<dbReference type="InterPro" id="IPR012337">
    <property type="entry name" value="RNaseH-like_sf"/>
</dbReference>
<dbReference type="SUPFAM" id="SSF88723">
    <property type="entry name" value="PIN domain-like"/>
    <property type="match status" value="1"/>
</dbReference>
<dbReference type="Gene3D" id="1.20.1060.10">
    <property type="entry name" value="Taq DNA Polymerase, Chain T, domain 4"/>
    <property type="match status" value="1"/>
</dbReference>
<dbReference type="Pfam" id="PF01367">
    <property type="entry name" value="5_3_exonuc"/>
    <property type="match status" value="1"/>
</dbReference>
<dbReference type="PANTHER" id="PTHR10133:SF27">
    <property type="entry name" value="DNA POLYMERASE NU"/>
    <property type="match status" value="1"/>
</dbReference>
<dbReference type="CDD" id="cd08637">
    <property type="entry name" value="DNA_pol_A_pol_I_C"/>
    <property type="match status" value="1"/>
</dbReference>
<keyword evidence="12 16" id="KW-0238">DNA-binding</keyword>
<name>A0ABN2QZL6_9ACTN</name>
<evidence type="ECO:0000256" key="15">
    <source>
        <dbReference type="NCBIfam" id="TIGR00593"/>
    </source>
</evidence>
<dbReference type="Pfam" id="PF02739">
    <property type="entry name" value="5_3_exonuc_N"/>
    <property type="match status" value="1"/>
</dbReference>
<dbReference type="SMART" id="SM00279">
    <property type="entry name" value="HhH2"/>
    <property type="match status" value="1"/>
</dbReference>
<keyword evidence="10" id="KW-0269">Exonuclease</keyword>
<dbReference type="Pfam" id="PF00476">
    <property type="entry name" value="DNA_pol_A"/>
    <property type="match status" value="1"/>
</dbReference>
<dbReference type="EMBL" id="BAAAPB010000002">
    <property type="protein sequence ID" value="GAA1960929.1"/>
    <property type="molecule type" value="Genomic_DNA"/>
</dbReference>
<dbReference type="PANTHER" id="PTHR10133">
    <property type="entry name" value="DNA POLYMERASE I"/>
    <property type="match status" value="1"/>
</dbReference>
<evidence type="ECO:0000259" key="19">
    <source>
        <dbReference type="SMART" id="SM00482"/>
    </source>
</evidence>
<evidence type="ECO:0000256" key="14">
    <source>
        <dbReference type="ARBA" id="ARBA00049244"/>
    </source>
</evidence>
<feature type="domain" description="DNA-directed DNA polymerase family A palm" evidence="19">
    <location>
        <begin position="645"/>
        <end position="855"/>
    </location>
</feature>
<evidence type="ECO:0000256" key="3">
    <source>
        <dbReference type="ARBA" id="ARBA00020311"/>
    </source>
</evidence>
<dbReference type="InterPro" id="IPR002421">
    <property type="entry name" value="5-3_exonuclease"/>
</dbReference>
<dbReference type="InterPro" id="IPR002298">
    <property type="entry name" value="DNA_polymerase_A"/>
</dbReference>
<keyword evidence="6 16" id="KW-0235">DNA replication</keyword>
<feature type="domain" description="5'-3' exonuclease" evidence="18">
    <location>
        <begin position="6"/>
        <end position="266"/>
    </location>
</feature>
<dbReference type="CDD" id="cd06140">
    <property type="entry name" value="DNA_polA_I_Bacillus_like_exo"/>
    <property type="match status" value="1"/>
</dbReference>
<dbReference type="SMART" id="SM00475">
    <property type="entry name" value="53EXOc"/>
    <property type="match status" value="1"/>
</dbReference>
<dbReference type="RefSeq" id="WP_344044757.1">
    <property type="nucleotide sequence ID" value="NZ_BAAAPB010000002.1"/>
</dbReference>
<protein>
    <recommendedName>
        <fullName evidence="3 15">DNA polymerase I</fullName>
        <ecNumber evidence="2 15">2.7.7.7</ecNumber>
    </recommendedName>
</protein>
<reference evidence="20 21" key="1">
    <citation type="journal article" date="2019" name="Int. J. Syst. Evol. Microbiol.">
        <title>The Global Catalogue of Microorganisms (GCM) 10K type strain sequencing project: providing services to taxonomists for standard genome sequencing and annotation.</title>
        <authorList>
            <consortium name="The Broad Institute Genomics Platform"/>
            <consortium name="The Broad Institute Genome Sequencing Center for Infectious Disease"/>
            <person name="Wu L."/>
            <person name="Ma J."/>
        </authorList>
    </citation>
    <scope>NUCLEOTIDE SEQUENCE [LARGE SCALE GENOMIC DNA]</scope>
    <source>
        <strain evidence="20 21">JCM 15309</strain>
    </source>
</reference>
<dbReference type="CDD" id="cd09859">
    <property type="entry name" value="PIN_53EXO"/>
    <property type="match status" value="1"/>
</dbReference>
<comment type="caution">
    <text evidence="20">The sequence shown here is derived from an EMBL/GenBank/DDBJ whole genome shotgun (WGS) entry which is preliminary data.</text>
</comment>
<keyword evidence="13 16" id="KW-0234">DNA repair</keyword>
<sequence>MPDQTPRLLLLDGHSLAYRAFFALPVENFTTATGQHTNAVYGFTSMLTNVLRDEKPTHVAVAFDLSRQTFRLEEYAEYKAKRNKTPDEFKSQLPLIQAMLDAWRIPHLSVAGYEADDIIATLTTQALDADMEVLILTGDRDSLQLVTERSTVLYPMRGVSDLARMTPAAVEEKYGVPPARYPELAALVGEDSDNLPGVPGVGPKTAAKWIVTYDGLDNVVTHADKITGKAGENLRAHLGDVIRNRRLNALVRDLPLEVGPAGMALKEWDRQVTLELLDELEFRGELRTRIFDTLGPAEEPVADAGFDLAGETLAPGAVAGFLAGLGTDPVAVHIRGAWGSGTGRIDGIAFASESQAAYVDVAGLGPDDDAALAGWLADAGRPKVMHDAKGPLLAIEAHGWRLEGLATDTALAAYLVQPDQRSYDLADLTLRYLKRELRHEAEGDQAALFDDGEDIAAAAMLHARAALDLSVALADQVERAGGTRLLTDIEQPLLGMLARMEQTGIAVDTEHLEDLERHFAAQVRQAADDAYAVIGKEINLGSPKQLQVVLFDELDMPRTKRTKTGWTTDADALQQLYVKTEHPFLLHLLRHRDVTRLRVTIEGLLKTVAGDGRIHTTFNQTIAATGRLSSTEPNLQNIPIRTEEGRRIREGFVVGQGSDGQRFESLMTTDYSQIEMRIMAHLSQDALLIDAFKSGQDFHTITAQRVFGVEVVSPEQRAKIKAMNYGLAYGLSAFGLSQQLGIEPGEARGLMEEYFLTFGGVRDYLAGVVDEARKSGYTETIMGRRRYLPDLTSDNRQRREAAERMALNAPIQGSAADLIKVAMLDTQRAIDEQGLRSRVLLQVHDELVLEVAAGEREALESLVRERMGGAADLLVPLDVSVGTGRSWFDAAH</sequence>